<dbReference type="GO" id="GO:0005198">
    <property type="term" value="F:structural molecule activity"/>
    <property type="evidence" value="ECO:0007669"/>
    <property type="project" value="InterPro"/>
</dbReference>
<sequence length="330" mass="37250">MSSFKFQSRYVLLTYPQCGDLDPWAVSDHLSSPRAECIVGREVHRDGGIHLHCFADFGKRFSSRNTKIFDVGGHHPNTSPSKGRPGVGYDYAIKDGDVVAEGLGRPGGDGDQEKLPTNAERWAEIVAAESAEEFLEYYWRRLDPSAMVRSFTQCRAIRRASLPSTFRKPTKFSDRSIIRNLQEWRDSVNGLKVILWGHTGGGKLSCPALATSLVLWGPSRLGGTLWARSLGNHAYFGGLFSMEEDITNVGYAVFDDIGGLKFLSTYKFWLSHQKEFYVTDRYKGKKLVQWGEPAIWVNNTDPREEHGIRDEEIEWLNANCQFVYIGESII</sequence>
<proteinExistence type="predicted"/>
<dbReference type="GeneID" id="37617563"/>
<dbReference type="SMR" id="A0A125R3J8"/>
<accession>A0A125R3J8</accession>
<feature type="domain" description="CRESS-DNA virus Rep endonuclease" evidence="13">
    <location>
        <begin position="5"/>
        <end position="106"/>
    </location>
</feature>
<keyword evidence="12" id="KW-0238">DNA-binding</keyword>
<keyword evidence="6" id="KW-0540">Nuclease</keyword>
<evidence type="ECO:0000256" key="12">
    <source>
        <dbReference type="ARBA" id="ARBA00023125"/>
    </source>
</evidence>
<dbReference type="GO" id="GO:0004519">
    <property type="term" value="F:endonuclease activity"/>
    <property type="evidence" value="ECO:0007669"/>
    <property type="project" value="UniProtKB-KW"/>
</dbReference>
<keyword evidence="2" id="KW-1048">Host nucleus</keyword>
<dbReference type="GO" id="GO:0000166">
    <property type="term" value="F:nucleotide binding"/>
    <property type="evidence" value="ECO:0007669"/>
    <property type="project" value="UniProtKB-KW"/>
</dbReference>
<evidence type="ECO:0000256" key="8">
    <source>
        <dbReference type="ARBA" id="ARBA00022741"/>
    </source>
</evidence>
<keyword evidence="8" id="KW-0547">Nucleotide-binding</keyword>
<comment type="subcellular location">
    <subcellularLocation>
        <location evidence="1">Host nucleus</location>
    </subcellularLocation>
</comment>
<dbReference type="KEGG" id="vg:37617563"/>
<evidence type="ECO:0000256" key="4">
    <source>
        <dbReference type="ARBA" id="ARBA00022695"/>
    </source>
</evidence>
<dbReference type="PRINTS" id="PR00228">
    <property type="entry name" value="GEMCOATCLVL1"/>
</dbReference>
<evidence type="ECO:0000256" key="1">
    <source>
        <dbReference type="ARBA" id="ARBA00004147"/>
    </source>
</evidence>
<protein>
    <submittedName>
        <fullName evidence="14">Replication associated protein</fullName>
    </submittedName>
</protein>
<dbReference type="SUPFAM" id="SSF55464">
    <property type="entry name" value="Origin of replication-binding domain, RBD-like"/>
    <property type="match status" value="1"/>
</dbReference>
<dbReference type="GO" id="GO:0016779">
    <property type="term" value="F:nucleotidyltransferase activity"/>
    <property type="evidence" value="ECO:0007669"/>
    <property type="project" value="UniProtKB-KW"/>
</dbReference>
<evidence type="ECO:0000313" key="15">
    <source>
        <dbReference type="Proteomes" id="UP000119980"/>
    </source>
</evidence>
<dbReference type="GO" id="GO:0016787">
    <property type="term" value="F:hydrolase activity"/>
    <property type="evidence" value="ECO:0007669"/>
    <property type="project" value="UniProtKB-KW"/>
</dbReference>
<keyword evidence="9" id="KW-0255">Endonuclease</keyword>
<dbReference type="InterPro" id="IPR049912">
    <property type="entry name" value="CRESS_DNA_REP"/>
</dbReference>
<evidence type="ECO:0000256" key="10">
    <source>
        <dbReference type="ARBA" id="ARBA00022801"/>
    </source>
</evidence>
<evidence type="ECO:0000256" key="3">
    <source>
        <dbReference type="ARBA" id="ARBA00022679"/>
    </source>
</evidence>
<dbReference type="EMBL" id="KT363839">
    <property type="protein sequence ID" value="AMD08882.1"/>
    <property type="molecule type" value="Genomic_DNA"/>
</dbReference>
<reference evidence="14 15" key="1">
    <citation type="journal article" date="2015" name="Virol. J.">
        <title>A novel gemycircularvirus in an unexplained case of child encephalitis.</title>
        <authorList>
            <person name="Zhou C."/>
            <person name="Zhang S."/>
            <person name="Gong Q."/>
            <person name="Hao A."/>
        </authorList>
    </citation>
    <scope>NUCLEOTIDE SEQUENCE [LARGE SCALE GENOMIC DNA]</scope>
    <source>
        <strain evidence="14">GeTz1</strain>
    </source>
</reference>
<name>A0A125R3J8_9VIRU</name>
<evidence type="ECO:0000256" key="11">
    <source>
        <dbReference type="ARBA" id="ARBA00023124"/>
    </source>
</evidence>
<evidence type="ECO:0000256" key="2">
    <source>
        <dbReference type="ARBA" id="ARBA00022562"/>
    </source>
</evidence>
<evidence type="ECO:0000259" key="13">
    <source>
        <dbReference type="PROSITE" id="PS52020"/>
    </source>
</evidence>
<keyword evidence="4" id="KW-0548">Nucleotidyltransferase</keyword>
<evidence type="ECO:0000256" key="6">
    <source>
        <dbReference type="ARBA" id="ARBA00022722"/>
    </source>
</evidence>
<keyword evidence="7" id="KW-0479">Metal-binding</keyword>
<keyword evidence="11" id="KW-0190">Covalent protein-DNA linkage</keyword>
<dbReference type="Gene3D" id="3.40.1310.20">
    <property type="match status" value="1"/>
</dbReference>
<dbReference type="OrthoDB" id="9195at10239"/>
<dbReference type="InterPro" id="IPR001301">
    <property type="entry name" value="Gemini_AL1_CLV"/>
</dbReference>
<organism evidence="14 15">
    <name type="scientific">Human gemycircularvirus GeTz1</name>
    <dbReference type="NCBI Taxonomy" id="1792832"/>
    <lineage>
        <taxon>Viruses</taxon>
        <taxon>Monodnaviria</taxon>
        <taxon>Shotokuvirae</taxon>
        <taxon>Cressdnaviricota</taxon>
        <taxon>Repensiviricetes</taxon>
        <taxon>Geplafuvirales</taxon>
        <taxon>Genomoviridae</taxon>
        <taxon>Gemykibivirus</taxon>
        <taxon>Gemykibivirus humas4</taxon>
    </lineage>
</organism>
<dbReference type="Proteomes" id="UP000119980">
    <property type="component" value="Segment"/>
</dbReference>
<keyword evidence="15" id="KW-1185">Reference proteome</keyword>
<dbReference type="GO" id="GO:0003677">
    <property type="term" value="F:DNA binding"/>
    <property type="evidence" value="ECO:0007669"/>
    <property type="project" value="UniProtKB-KW"/>
</dbReference>
<dbReference type="GO" id="GO:0046872">
    <property type="term" value="F:metal ion binding"/>
    <property type="evidence" value="ECO:0007669"/>
    <property type="project" value="UniProtKB-KW"/>
</dbReference>
<evidence type="ECO:0000313" key="14">
    <source>
        <dbReference type="EMBL" id="AMD08882.1"/>
    </source>
</evidence>
<dbReference type="PROSITE" id="PS52020">
    <property type="entry name" value="CRESS_DNA_REP"/>
    <property type="match status" value="1"/>
</dbReference>
<dbReference type="RefSeq" id="YP_009506632.1">
    <property type="nucleotide sequence ID" value="NC_038497.1"/>
</dbReference>
<evidence type="ECO:0000256" key="7">
    <source>
        <dbReference type="ARBA" id="ARBA00022723"/>
    </source>
</evidence>
<evidence type="ECO:0000256" key="5">
    <source>
        <dbReference type="ARBA" id="ARBA00022705"/>
    </source>
</evidence>
<keyword evidence="5" id="KW-0235">DNA replication</keyword>
<dbReference type="GO" id="GO:0042025">
    <property type="term" value="C:host cell nucleus"/>
    <property type="evidence" value="ECO:0007669"/>
    <property type="project" value="UniProtKB-SubCell"/>
</dbReference>
<dbReference type="GO" id="GO:0006260">
    <property type="term" value="P:DNA replication"/>
    <property type="evidence" value="ECO:0007669"/>
    <property type="project" value="UniProtKB-KW"/>
</dbReference>
<keyword evidence="10" id="KW-0378">Hydrolase</keyword>
<keyword evidence="3" id="KW-0808">Transferase</keyword>
<evidence type="ECO:0000256" key="9">
    <source>
        <dbReference type="ARBA" id="ARBA00022759"/>
    </source>
</evidence>
<dbReference type="Pfam" id="PF00799">
    <property type="entry name" value="Gemini_AL1"/>
    <property type="match status" value="1"/>
</dbReference>